<evidence type="ECO:0000313" key="4">
    <source>
        <dbReference type="Proteomes" id="UP001219933"/>
    </source>
</evidence>
<evidence type="ECO:0000313" key="3">
    <source>
        <dbReference type="EMBL" id="WFD35010.1"/>
    </source>
</evidence>
<organism evidence="3 4">
    <name type="scientific">Malassezia cuniculi</name>
    <dbReference type="NCBI Taxonomy" id="948313"/>
    <lineage>
        <taxon>Eukaryota</taxon>
        <taxon>Fungi</taxon>
        <taxon>Dikarya</taxon>
        <taxon>Basidiomycota</taxon>
        <taxon>Ustilaginomycotina</taxon>
        <taxon>Malasseziomycetes</taxon>
        <taxon>Malasseziales</taxon>
        <taxon>Malasseziaceae</taxon>
        <taxon>Malassezia</taxon>
    </lineage>
</organism>
<reference evidence="3" key="1">
    <citation type="submission" date="2023-03" db="EMBL/GenBank/DDBJ databases">
        <title>Mating type loci evolution in Malassezia.</title>
        <authorList>
            <person name="Coelho M.A."/>
        </authorList>
    </citation>
    <scope>NUCLEOTIDE SEQUENCE</scope>
    <source>
        <strain evidence="3">CBS 11721</strain>
    </source>
</reference>
<feature type="region of interest" description="Disordered" evidence="1">
    <location>
        <begin position="1"/>
        <end position="20"/>
    </location>
</feature>
<gene>
    <name evidence="3" type="ORF">MCUN1_001856</name>
</gene>
<feature type="transmembrane region" description="Helical" evidence="2">
    <location>
        <begin position="28"/>
        <end position="46"/>
    </location>
</feature>
<keyword evidence="2" id="KW-1133">Transmembrane helix</keyword>
<sequence>MSKRSRVQRKPVPAAPAMQTERPDRLRTLLFILACTTVLLVAHQLWRLNGGVARSFKNDASPAPAAARAPAAVVGADAGVGAPAAAAATSAVGAPVAAAAVGAPVAAVGAPAAAVGTPAPAYPDEDSEDDLLEVQFDEDGEIDLGTMQRMLDILYRQR</sequence>
<keyword evidence="2" id="KW-0812">Transmembrane</keyword>
<keyword evidence="4" id="KW-1185">Reference proteome</keyword>
<evidence type="ECO:0000256" key="1">
    <source>
        <dbReference type="SAM" id="MobiDB-lite"/>
    </source>
</evidence>
<dbReference type="EMBL" id="CP119878">
    <property type="protein sequence ID" value="WFD35010.1"/>
    <property type="molecule type" value="Genomic_DNA"/>
</dbReference>
<name>A0AAF0J6G0_9BASI</name>
<evidence type="ECO:0000256" key="2">
    <source>
        <dbReference type="SAM" id="Phobius"/>
    </source>
</evidence>
<proteinExistence type="predicted"/>
<accession>A0AAF0J6G0</accession>
<dbReference type="Proteomes" id="UP001219933">
    <property type="component" value="Chromosome 2"/>
</dbReference>
<protein>
    <submittedName>
        <fullName evidence="3">Uncharacterized protein</fullName>
    </submittedName>
</protein>
<keyword evidence="2" id="KW-0472">Membrane</keyword>
<dbReference type="AlphaFoldDB" id="A0AAF0J6G0"/>